<feature type="transmembrane region" description="Helical" evidence="7">
    <location>
        <begin position="380"/>
        <end position="398"/>
    </location>
</feature>
<keyword evidence="6 7" id="KW-0472">Membrane</keyword>
<dbReference type="CDD" id="cd06174">
    <property type="entry name" value="MFS"/>
    <property type="match status" value="1"/>
</dbReference>
<evidence type="ECO:0000256" key="2">
    <source>
        <dbReference type="ARBA" id="ARBA00022448"/>
    </source>
</evidence>
<dbReference type="Proteomes" id="UP000294547">
    <property type="component" value="Unassembled WGS sequence"/>
</dbReference>
<evidence type="ECO:0000259" key="8">
    <source>
        <dbReference type="PROSITE" id="PS50850"/>
    </source>
</evidence>
<dbReference type="InterPro" id="IPR020846">
    <property type="entry name" value="MFS_dom"/>
</dbReference>
<dbReference type="AlphaFoldDB" id="A0A4R6RM16"/>
<proteinExistence type="predicted"/>
<feature type="transmembrane region" description="Helical" evidence="7">
    <location>
        <begin position="82"/>
        <end position="101"/>
    </location>
</feature>
<feature type="transmembrane region" description="Helical" evidence="7">
    <location>
        <begin position="113"/>
        <end position="132"/>
    </location>
</feature>
<dbReference type="Gene3D" id="1.20.1250.20">
    <property type="entry name" value="MFS general substrate transporter like domains"/>
    <property type="match status" value="1"/>
</dbReference>
<feature type="domain" description="Major facilitator superfamily (MFS) profile" evidence="8">
    <location>
        <begin position="15"/>
        <end position="399"/>
    </location>
</feature>
<dbReference type="EMBL" id="SNXY01000006">
    <property type="protein sequence ID" value="TDP87594.1"/>
    <property type="molecule type" value="Genomic_DNA"/>
</dbReference>
<dbReference type="RefSeq" id="WP_126535297.1">
    <property type="nucleotide sequence ID" value="NZ_BSPM01000008.1"/>
</dbReference>
<keyword evidence="3" id="KW-1003">Cell membrane</keyword>
<sequence>MTAIDTSAERTRWGMVALGFAAGVAGMFQTAKMSVALVEVQRDIGLDLVAASWTTTAVSLTGALFGVVAGRIVGVFGAARTLVAALLLGAIAGVATALIAAPGPFLAARIVEGLGYLLICTAAPTAMAAAAAPRDRGTALAIWGAFVPVSVSIMAMTGPAATAAWGWRTMFLISAASLVAVAAVVAAVAPRDPPVGRGIGRRLGEIAAAAPAVHLSLYRSARSLGLGVAFMAFAALQVGLIALLPTHLIEVGGLSPATAGLVLSATAPFAVLGTLLAGVMQRVGAADAPATAVAFAVMALSGGAAFAGLSDPWLLGPVGAVFFTAGGVVGSVIFASLPRRSTGGDVALMSGLIVQFGNVGSLTGAPILAATVETVGWGGVPWAVAAMAGVGIAGTLAAR</sequence>
<dbReference type="InterPro" id="IPR036259">
    <property type="entry name" value="MFS_trans_sf"/>
</dbReference>
<evidence type="ECO:0000256" key="5">
    <source>
        <dbReference type="ARBA" id="ARBA00022989"/>
    </source>
</evidence>
<evidence type="ECO:0000256" key="1">
    <source>
        <dbReference type="ARBA" id="ARBA00004651"/>
    </source>
</evidence>
<evidence type="ECO:0000256" key="3">
    <source>
        <dbReference type="ARBA" id="ARBA00022475"/>
    </source>
</evidence>
<evidence type="ECO:0000256" key="4">
    <source>
        <dbReference type="ARBA" id="ARBA00022692"/>
    </source>
</evidence>
<keyword evidence="10" id="KW-1185">Reference proteome</keyword>
<comment type="caution">
    <text evidence="9">The sequence shown here is derived from an EMBL/GenBank/DDBJ whole genome shotgun (WGS) entry which is preliminary data.</text>
</comment>
<dbReference type="GO" id="GO:0005886">
    <property type="term" value="C:plasma membrane"/>
    <property type="evidence" value="ECO:0007669"/>
    <property type="project" value="UniProtKB-SubCell"/>
</dbReference>
<feature type="transmembrane region" description="Helical" evidence="7">
    <location>
        <begin position="51"/>
        <end position="70"/>
    </location>
</feature>
<accession>A0A4R6RM16</accession>
<evidence type="ECO:0000256" key="6">
    <source>
        <dbReference type="ARBA" id="ARBA00023136"/>
    </source>
</evidence>
<feature type="transmembrane region" description="Helical" evidence="7">
    <location>
        <begin position="139"/>
        <end position="158"/>
    </location>
</feature>
<feature type="transmembrane region" description="Helical" evidence="7">
    <location>
        <begin position="346"/>
        <end position="368"/>
    </location>
</feature>
<feature type="transmembrane region" description="Helical" evidence="7">
    <location>
        <begin position="170"/>
        <end position="189"/>
    </location>
</feature>
<organism evidence="9 10">
    <name type="scientific">Oharaeibacter diazotrophicus</name>
    <dbReference type="NCBI Taxonomy" id="1920512"/>
    <lineage>
        <taxon>Bacteria</taxon>
        <taxon>Pseudomonadati</taxon>
        <taxon>Pseudomonadota</taxon>
        <taxon>Alphaproteobacteria</taxon>
        <taxon>Hyphomicrobiales</taxon>
        <taxon>Pleomorphomonadaceae</taxon>
        <taxon>Oharaeibacter</taxon>
    </lineage>
</organism>
<dbReference type="PANTHER" id="PTHR42718:SF46">
    <property type="entry name" value="BLR6921 PROTEIN"/>
    <property type="match status" value="1"/>
</dbReference>
<name>A0A4R6RM16_9HYPH</name>
<dbReference type="SUPFAM" id="SSF103473">
    <property type="entry name" value="MFS general substrate transporter"/>
    <property type="match status" value="1"/>
</dbReference>
<evidence type="ECO:0000313" key="9">
    <source>
        <dbReference type="EMBL" id="TDP87594.1"/>
    </source>
</evidence>
<protein>
    <submittedName>
        <fullName evidence="9">Putative MFS family arabinose efflux permease</fullName>
    </submittedName>
</protein>
<comment type="subcellular location">
    <subcellularLocation>
        <location evidence="1">Cell membrane</location>
        <topology evidence="1">Multi-pass membrane protein</topology>
    </subcellularLocation>
</comment>
<keyword evidence="4 7" id="KW-0812">Transmembrane</keyword>
<gene>
    <name evidence="9" type="ORF">EDD54_1493</name>
</gene>
<evidence type="ECO:0000313" key="10">
    <source>
        <dbReference type="Proteomes" id="UP000294547"/>
    </source>
</evidence>
<keyword evidence="5 7" id="KW-1133">Transmembrane helix</keyword>
<dbReference type="PROSITE" id="PS50850">
    <property type="entry name" value="MFS"/>
    <property type="match status" value="1"/>
</dbReference>
<feature type="transmembrane region" description="Helical" evidence="7">
    <location>
        <begin position="257"/>
        <end position="278"/>
    </location>
</feature>
<keyword evidence="2" id="KW-0813">Transport</keyword>
<dbReference type="Pfam" id="PF07690">
    <property type="entry name" value="MFS_1"/>
    <property type="match status" value="1"/>
</dbReference>
<dbReference type="GO" id="GO:0022857">
    <property type="term" value="F:transmembrane transporter activity"/>
    <property type="evidence" value="ECO:0007669"/>
    <property type="project" value="InterPro"/>
</dbReference>
<feature type="transmembrane region" description="Helical" evidence="7">
    <location>
        <begin position="290"/>
        <end position="308"/>
    </location>
</feature>
<dbReference type="OrthoDB" id="7841035at2"/>
<reference evidence="9 10" key="1">
    <citation type="submission" date="2019-03" db="EMBL/GenBank/DDBJ databases">
        <title>Genomic Encyclopedia of Type Strains, Phase IV (KMG-IV): sequencing the most valuable type-strain genomes for metagenomic binning, comparative biology and taxonomic classification.</title>
        <authorList>
            <person name="Goeker M."/>
        </authorList>
    </citation>
    <scope>NUCLEOTIDE SEQUENCE [LARGE SCALE GENOMIC DNA]</scope>
    <source>
        <strain evidence="9 10">DSM 102969</strain>
    </source>
</reference>
<feature type="transmembrane region" description="Helical" evidence="7">
    <location>
        <begin position="224"/>
        <end position="245"/>
    </location>
</feature>
<feature type="transmembrane region" description="Helical" evidence="7">
    <location>
        <begin position="314"/>
        <end position="334"/>
    </location>
</feature>
<evidence type="ECO:0000256" key="7">
    <source>
        <dbReference type="SAM" id="Phobius"/>
    </source>
</evidence>
<feature type="transmembrane region" description="Helical" evidence="7">
    <location>
        <begin position="12"/>
        <end position="31"/>
    </location>
</feature>
<dbReference type="PANTHER" id="PTHR42718">
    <property type="entry name" value="MAJOR FACILITATOR SUPERFAMILY MULTIDRUG TRANSPORTER MFSC"/>
    <property type="match status" value="1"/>
</dbReference>
<dbReference type="InterPro" id="IPR011701">
    <property type="entry name" value="MFS"/>
</dbReference>